<gene>
    <name evidence="4" type="ORF">CJ030_MR3G012262</name>
</gene>
<dbReference type="Pfam" id="PF20431">
    <property type="entry name" value="E_motif"/>
    <property type="match status" value="1"/>
</dbReference>
<feature type="repeat" description="PPR" evidence="2">
    <location>
        <begin position="243"/>
        <end position="277"/>
    </location>
</feature>
<dbReference type="FunFam" id="1.25.40.10:FF:001093">
    <property type="entry name" value="Pentatricopeptide repeat-containing protein At2g34400"/>
    <property type="match status" value="1"/>
</dbReference>
<dbReference type="InterPro" id="IPR002885">
    <property type="entry name" value="PPR_rpt"/>
</dbReference>
<dbReference type="Pfam" id="PF01535">
    <property type="entry name" value="PPR"/>
    <property type="match status" value="3"/>
</dbReference>
<evidence type="ECO:0000256" key="2">
    <source>
        <dbReference type="PROSITE-ProRule" id="PRU00708"/>
    </source>
</evidence>
<comment type="caution">
    <text evidence="4">The sequence shown here is derived from an EMBL/GenBank/DDBJ whole genome shotgun (WGS) entry which is preliminary data.</text>
</comment>
<evidence type="ECO:0000313" key="4">
    <source>
        <dbReference type="EMBL" id="KAB1219466.1"/>
    </source>
</evidence>
<dbReference type="InterPro" id="IPR046848">
    <property type="entry name" value="E_motif"/>
</dbReference>
<proteinExistence type="predicted"/>
<organism evidence="4 5">
    <name type="scientific">Morella rubra</name>
    <name type="common">Chinese bayberry</name>
    <dbReference type="NCBI Taxonomy" id="262757"/>
    <lineage>
        <taxon>Eukaryota</taxon>
        <taxon>Viridiplantae</taxon>
        <taxon>Streptophyta</taxon>
        <taxon>Embryophyta</taxon>
        <taxon>Tracheophyta</taxon>
        <taxon>Spermatophyta</taxon>
        <taxon>Magnoliopsida</taxon>
        <taxon>eudicotyledons</taxon>
        <taxon>Gunneridae</taxon>
        <taxon>Pentapetalae</taxon>
        <taxon>rosids</taxon>
        <taxon>fabids</taxon>
        <taxon>Fagales</taxon>
        <taxon>Myricaceae</taxon>
        <taxon>Morella</taxon>
    </lineage>
</organism>
<dbReference type="FunFam" id="1.25.40.10:FF:000285">
    <property type="entry name" value="Pentatricopeptide repeat-containing protein, chloroplastic"/>
    <property type="match status" value="1"/>
</dbReference>
<dbReference type="FunFam" id="1.25.40.10:FF:000642">
    <property type="entry name" value="Pentatricopeptide repeat-containing protein mitochondrial"/>
    <property type="match status" value="1"/>
</dbReference>
<feature type="region of interest" description="Disordered" evidence="3">
    <location>
        <begin position="21"/>
        <end position="45"/>
    </location>
</feature>
<evidence type="ECO:0000256" key="1">
    <source>
        <dbReference type="ARBA" id="ARBA00022737"/>
    </source>
</evidence>
<keyword evidence="5" id="KW-1185">Reference proteome</keyword>
<dbReference type="EMBL" id="RXIC02000021">
    <property type="protein sequence ID" value="KAB1219466.1"/>
    <property type="molecule type" value="Genomic_DNA"/>
</dbReference>
<dbReference type="InterPro" id="IPR011990">
    <property type="entry name" value="TPR-like_helical_dom_sf"/>
</dbReference>
<feature type="repeat" description="PPR" evidence="2">
    <location>
        <begin position="445"/>
        <end position="479"/>
    </location>
</feature>
<dbReference type="PANTHER" id="PTHR47926">
    <property type="entry name" value="PENTATRICOPEPTIDE REPEAT-CONTAINING PROTEIN"/>
    <property type="match status" value="1"/>
</dbReference>
<dbReference type="Pfam" id="PF13041">
    <property type="entry name" value="PPR_2"/>
    <property type="match status" value="3"/>
</dbReference>
<name>A0A6A1W565_9ROSI</name>
<dbReference type="OrthoDB" id="1851890at2759"/>
<dbReference type="PANTHER" id="PTHR47926:SF511">
    <property type="entry name" value="PENTATRICOPEPTIDE REPEAT-CONTAINING PROTEIN"/>
    <property type="match status" value="1"/>
</dbReference>
<evidence type="ECO:0000313" key="5">
    <source>
        <dbReference type="Proteomes" id="UP000516437"/>
    </source>
</evidence>
<dbReference type="Gene3D" id="1.25.40.10">
    <property type="entry name" value="Tetratricopeptide repeat domain"/>
    <property type="match status" value="4"/>
</dbReference>
<reference evidence="4 5" key="1">
    <citation type="journal article" date="2019" name="Plant Biotechnol. J.">
        <title>The red bayberry genome and genetic basis of sex determination.</title>
        <authorList>
            <person name="Jia H.M."/>
            <person name="Jia H.J."/>
            <person name="Cai Q.L."/>
            <person name="Wang Y."/>
            <person name="Zhao H.B."/>
            <person name="Yang W.F."/>
            <person name="Wang G.Y."/>
            <person name="Li Y.H."/>
            <person name="Zhan D.L."/>
            <person name="Shen Y.T."/>
            <person name="Niu Q.F."/>
            <person name="Chang L."/>
            <person name="Qiu J."/>
            <person name="Zhao L."/>
            <person name="Xie H.B."/>
            <person name="Fu W.Y."/>
            <person name="Jin J."/>
            <person name="Li X.W."/>
            <person name="Jiao Y."/>
            <person name="Zhou C.C."/>
            <person name="Tu T."/>
            <person name="Chai C.Y."/>
            <person name="Gao J.L."/>
            <person name="Fan L.J."/>
            <person name="van de Weg E."/>
            <person name="Wang J.Y."/>
            <person name="Gao Z.S."/>
        </authorList>
    </citation>
    <scope>NUCLEOTIDE SEQUENCE [LARGE SCALE GENOMIC DNA]</scope>
    <source>
        <tissue evidence="4">Leaves</tissue>
    </source>
</reference>
<dbReference type="InterPro" id="IPR046960">
    <property type="entry name" value="PPR_At4g14850-like_plant"/>
</dbReference>
<dbReference type="PROSITE" id="PS51375">
    <property type="entry name" value="PPR"/>
    <property type="match status" value="3"/>
</dbReference>
<accession>A0A6A1W565</accession>
<dbReference type="NCBIfam" id="TIGR00756">
    <property type="entry name" value="PPR"/>
    <property type="match status" value="3"/>
</dbReference>
<dbReference type="GO" id="GO:0003723">
    <property type="term" value="F:RNA binding"/>
    <property type="evidence" value="ECO:0007669"/>
    <property type="project" value="InterPro"/>
</dbReference>
<evidence type="ECO:0000256" key="3">
    <source>
        <dbReference type="SAM" id="MobiDB-lite"/>
    </source>
</evidence>
<sequence length="699" mass="77990">MLPKCRSCSIPTVHFKRLLSFPPTPPSSLTGQDAQKREDPSHTTSLPLTLSQLRARLAFSESPHFADPHSAHSLCSNALKVSAKLGFLPEGKQVHAYMIKMGLYHMLSLQNHILNVYFRCKEFNDAQRLFGEMRARNVISWNTVICGVVDCRSNNRSNLYLVFSYFRRMLLDKVGPDDITFNSLCRTCIELDDVVIGKQLHCFIVKVGFDLNTFVGSGLVNLYATCGLLEDARRAFNGVLVRDLVLWNVMVSAYASNGLVEEAFGVFNLMQLGGVKGDEFTFSSLLSSCDALGSCNLGKQIHGITIRKSFHLDVQVASVLIHMYAKNGNIGAARSAFDGIDVKNVVTWNTMIMGYGHNGDGKEAMRLLQEMFQAGLYADELTLSSILSSCGNLSAINEIMQVHAYIVKFGFQVFLSISNALISAYSKCGNIHGAYQCFSCVLVPDLVTWTSILYAYAFHGLAKEATDLFEKMLSYGMRPDAISFLGVLFACSHGGLVKKGLHYFYLMTNCYKIVPESEHFTCLIDLLGRSGLLDEAFDVLTSMPTEPGSDGLGAFIGACKVHKNLELAEWAAEKLFTLEPNKRVNYTLMSNLYASERRWLDVAGVRKMMRDRCESKVPGCSWVELAGNVHTFISSDKSHPQSLEVYAMLGMLHRLMKDEDDIFNVNNTSNYFLDLRWETSGFQMTKKKISAVLYREMVT</sequence>
<protein>
    <recommendedName>
        <fullName evidence="6">Pentatricopeptide repeat-containing protein</fullName>
    </recommendedName>
</protein>
<evidence type="ECO:0008006" key="6">
    <source>
        <dbReference type="Google" id="ProtNLM"/>
    </source>
</evidence>
<dbReference type="FunFam" id="1.25.40.10:FF:000196">
    <property type="entry name" value="Pentatricopeptide repeat-containing protein At4g14850"/>
    <property type="match status" value="1"/>
</dbReference>
<dbReference type="GO" id="GO:0009451">
    <property type="term" value="P:RNA modification"/>
    <property type="evidence" value="ECO:0007669"/>
    <property type="project" value="InterPro"/>
</dbReference>
<dbReference type="Proteomes" id="UP000516437">
    <property type="component" value="Chromosome 3"/>
</dbReference>
<feature type="repeat" description="PPR" evidence="2">
    <location>
        <begin position="344"/>
        <end position="378"/>
    </location>
</feature>
<dbReference type="AlphaFoldDB" id="A0A6A1W565"/>
<keyword evidence="1" id="KW-0677">Repeat</keyword>